<gene>
    <name evidence="1" type="ORF">PDE_00229</name>
</gene>
<accession>S7Z9E8</accession>
<keyword evidence="2" id="KW-1185">Reference proteome</keyword>
<proteinExistence type="predicted"/>
<evidence type="ECO:0000313" key="2">
    <source>
        <dbReference type="Proteomes" id="UP000019376"/>
    </source>
</evidence>
<protein>
    <submittedName>
        <fullName evidence="1">Uncharacterized protein</fullName>
    </submittedName>
</protein>
<evidence type="ECO:0000313" key="1">
    <source>
        <dbReference type="EMBL" id="EPS25296.1"/>
    </source>
</evidence>
<organism evidence="1 2">
    <name type="scientific">Penicillium oxalicum (strain 114-2 / CGMCC 5302)</name>
    <name type="common">Penicillium decumbens</name>
    <dbReference type="NCBI Taxonomy" id="933388"/>
    <lineage>
        <taxon>Eukaryota</taxon>
        <taxon>Fungi</taxon>
        <taxon>Dikarya</taxon>
        <taxon>Ascomycota</taxon>
        <taxon>Pezizomycotina</taxon>
        <taxon>Eurotiomycetes</taxon>
        <taxon>Eurotiomycetidae</taxon>
        <taxon>Eurotiales</taxon>
        <taxon>Aspergillaceae</taxon>
        <taxon>Penicillium</taxon>
    </lineage>
</organism>
<dbReference type="HOGENOM" id="CLU_2224119_0_0_1"/>
<dbReference type="Proteomes" id="UP000019376">
    <property type="component" value="Unassembled WGS sequence"/>
</dbReference>
<dbReference type="AlphaFoldDB" id="S7Z9E8"/>
<reference evidence="1 2" key="1">
    <citation type="journal article" date="2013" name="PLoS ONE">
        <title>Genomic and secretomic analyses reveal unique features of the lignocellulolytic enzyme system of Penicillium decumbens.</title>
        <authorList>
            <person name="Liu G."/>
            <person name="Zhang L."/>
            <person name="Wei X."/>
            <person name="Zou G."/>
            <person name="Qin Y."/>
            <person name="Ma L."/>
            <person name="Li J."/>
            <person name="Zheng H."/>
            <person name="Wang S."/>
            <person name="Wang C."/>
            <person name="Xun L."/>
            <person name="Zhao G.-P."/>
            <person name="Zhou Z."/>
            <person name="Qu Y."/>
        </authorList>
    </citation>
    <scope>NUCLEOTIDE SEQUENCE [LARGE SCALE GENOMIC DNA]</scope>
    <source>
        <strain evidence="2">114-2 / CGMCC 5302</strain>
    </source>
</reference>
<sequence length="106" mass="11434">MPVLAGDSTSGDWLNNVSLKTQCIAMTRALDPAPIGAYDSASGRLHTNYHPGYLMVSRGQGLPAETRSAARSPPCIAFQVHSCCIETTSAEWTRTEIIHSLMKEGQ</sequence>
<dbReference type="EMBL" id="KB644408">
    <property type="protein sequence ID" value="EPS25296.1"/>
    <property type="molecule type" value="Genomic_DNA"/>
</dbReference>
<name>S7Z9E8_PENO1</name>